<dbReference type="InterPro" id="IPR006301">
    <property type="entry name" value="FlhA"/>
</dbReference>
<comment type="subcellular location">
    <subcellularLocation>
        <location evidence="1 7">Cell membrane</location>
        <topology evidence="1 7">Multi-pass membrane protein</topology>
    </subcellularLocation>
</comment>
<dbReference type="Gene3D" id="3.40.50.12790">
    <property type="entry name" value="FHIPEP family, domain 4"/>
    <property type="match status" value="1"/>
</dbReference>
<gene>
    <name evidence="7 8" type="primary">flhA</name>
    <name evidence="8" type="ORF">H6X83_08445</name>
</gene>
<evidence type="ECO:0000313" key="8">
    <source>
        <dbReference type="EMBL" id="QNO16993.1"/>
    </source>
</evidence>
<feature type="transmembrane region" description="Helical" evidence="7">
    <location>
        <begin position="94"/>
        <end position="121"/>
    </location>
</feature>
<dbReference type="PANTHER" id="PTHR30161:SF1">
    <property type="entry name" value="FLAGELLAR BIOSYNTHESIS PROTEIN FLHA-RELATED"/>
    <property type="match status" value="1"/>
</dbReference>
<dbReference type="InterPro" id="IPR042196">
    <property type="entry name" value="FHIPEP_4"/>
</dbReference>
<keyword evidence="8" id="KW-0282">Flagellum</keyword>
<keyword evidence="7" id="KW-0813">Transport</keyword>
<protein>
    <recommendedName>
        <fullName evidence="7">Flagellar biosynthesis protein FlhA</fullName>
    </recommendedName>
</protein>
<dbReference type="Proteomes" id="UP000516046">
    <property type="component" value="Chromosome"/>
</dbReference>
<dbReference type="Gene3D" id="3.40.30.60">
    <property type="entry name" value="FHIPEP family, domain 1"/>
    <property type="match status" value="1"/>
</dbReference>
<keyword evidence="7" id="KW-1006">Bacterial flagellum protein export</keyword>
<evidence type="ECO:0000256" key="5">
    <source>
        <dbReference type="ARBA" id="ARBA00022989"/>
    </source>
</evidence>
<dbReference type="PIRSF" id="PIRSF005419">
    <property type="entry name" value="FlhA"/>
    <property type="match status" value="1"/>
</dbReference>
<keyword evidence="8" id="KW-0966">Cell projection</keyword>
<keyword evidence="5 7" id="KW-1133">Transmembrane helix</keyword>
<comment type="similarity">
    <text evidence="2 7">Belongs to the FHIPEP (flagella/HR/invasion proteins export pore) family.</text>
</comment>
<keyword evidence="3 7" id="KW-1003">Cell membrane</keyword>
<keyword evidence="9" id="KW-1185">Reference proteome</keyword>
<dbReference type="InterPro" id="IPR042193">
    <property type="entry name" value="FHIPEP_3"/>
</dbReference>
<evidence type="ECO:0000256" key="4">
    <source>
        <dbReference type="ARBA" id="ARBA00022692"/>
    </source>
</evidence>
<dbReference type="GO" id="GO:0044780">
    <property type="term" value="P:bacterial-type flagellum assembly"/>
    <property type="evidence" value="ECO:0007669"/>
    <property type="project" value="InterPro"/>
</dbReference>
<name>A0A7G9WE81_9FIRM</name>
<keyword evidence="7" id="KW-0653">Protein transport</keyword>
<feature type="transmembrane region" description="Helical" evidence="7">
    <location>
        <begin position="271"/>
        <end position="301"/>
    </location>
</feature>
<evidence type="ECO:0000313" key="9">
    <source>
        <dbReference type="Proteomes" id="UP000516046"/>
    </source>
</evidence>
<dbReference type="NCBIfam" id="TIGR01398">
    <property type="entry name" value="FlhA"/>
    <property type="match status" value="1"/>
</dbReference>
<evidence type="ECO:0000256" key="7">
    <source>
        <dbReference type="RuleBase" id="RU364093"/>
    </source>
</evidence>
<dbReference type="InterPro" id="IPR001712">
    <property type="entry name" value="T3SS_FHIPEP"/>
</dbReference>
<dbReference type="GO" id="GO:0009306">
    <property type="term" value="P:protein secretion"/>
    <property type="evidence" value="ECO:0007669"/>
    <property type="project" value="InterPro"/>
</dbReference>
<feature type="transmembrane region" description="Helical" evidence="7">
    <location>
        <begin position="56"/>
        <end position="73"/>
    </location>
</feature>
<dbReference type="KEGG" id="caml:H6X83_08445"/>
<evidence type="ECO:0000256" key="2">
    <source>
        <dbReference type="ARBA" id="ARBA00008835"/>
    </source>
</evidence>
<evidence type="ECO:0000256" key="6">
    <source>
        <dbReference type="ARBA" id="ARBA00023136"/>
    </source>
</evidence>
<keyword evidence="8" id="KW-0969">Cilium</keyword>
<dbReference type="PROSITE" id="PS00994">
    <property type="entry name" value="FHIPEP"/>
    <property type="match status" value="1"/>
</dbReference>
<proteinExistence type="inferred from homology"/>
<comment type="caution">
    <text evidence="7">Lacks conserved residue(s) required for the propagation of feature annotation.</text>
</comment>
<evidence type="ECO:0000256" key="1">
    <source>
        <dbReference type="ARBA" id="ARBA00004651"/>
    </source>
</evidence>
<dbReference type="PRINTS" id="PR00949">
    <property type="entry name" value="TYPE3IMAPROT"/>
</dbReference>
<comment type="function">
    <text evidence="7">Required for formation of the rod structure of the flagellar apparatus. Together with FliI and FliH, may constitute the export apparatus of flagellin.</text>
</comment>
<keyword evidence="4 7" id="KW-0812">Transmembrane</keyword>
<dbReference type="GO" id="GO:0005886">
    <property type="term" value="C:plasma membrane"/>
    <property type="evidence" value="ECO:0007669"/>
    <property type="project" value="UniProtKB-SubCell"/>
</dbReference>
<feature type="transmembrane region" description="Helical" evidence="7">
    <location>
        <begin position="6"/>
        <end position="24"/>
    </location>
</feature>
<reference evidence="8 9" key="1">
    <citation type="submission" date="2020-08" db="EMBL/GenBank/DDBJ databases">
        <authorList>
            <person name="Ren C."/>
            <person name="Gu Y."/>
            <person name="Xu Y."/>
        </authorList>
    </citation>
    <scope>NUCLEOTIDE SEQUENCE [LARGE SCALE GENOMIC DNA]</scope>
    <source>
        <strain evidence="8 9">LBM18003</strain>
    </source>
</reference>
<keyword evidence="6 7" id="KW-0472">Membrane</keyword>
<dbReference type="AlphaFoldDB" id="A0A7G9WE81"/>
<keyword evidence="7" id="KW-1005">Bacterial flagellum biogenesis</keyword>
<dbReference type="Pfam" id="PF00771">
    <property type="entry name" value="FHIPEP"/>
    <property type="match status" value="1"/>
</dbReference>
<feature type="transmembrane region" description="Helical" evidence="7">
    <location>
        <begin position="31"/>
        <end position="50"/>
    </location>
</feature>
<dbReference type="EMBL" id="CP060696">
    <property type="protein sequence ID" value="QNO16993.1"/>
    <property type="molecule type" value="Genomic_DNA"/>
</dbReference>
<dbReference type="PANTHER" id="PTHR30161">
    <property type="entry name" value="FLAGELLAR EXPORT PROTEIN, MEMBRANE FLHA SUBUNIT-RELATED"/>
    <property type="match status" value="1"/>
</dbReference>
<accession>A0A7G9WE81</accession>
<dbReference type="InterPro" id="IPR025505">
    <property type="entry name" value="FHIPEP_CS"/>
</dbReference>
<dbReference type="Gene3D" id="1.10.8.540">
    <property type="entry name" value="FHIPEP family, domain 3"/>
    <property type="match status" value="1"/>
</dbReference>
<dbReference type="RefSeq" id="WP_212506060.1">
    <property type="nucleotide sequence ID" value="NZ_CP060696.1"/>
</dbReference>
<sequence>MKKIFHNIVAIFVIIIVFLLIIPLPTQMLDFLFITNLALSFVILLTTMYIQEPLEFSVFPSLLLITTLFRLGLNVSSTRSILSNSGYAGEVVKTFGSFVIGGNLAVGLVIFFIIVLVQFLVITKGSERVAEVSARFTLDAMPGKQMAIDADLSSGLINETQARERRTKIQREANFFGSMDGASKFVKGDATISIVITVINLIGGIIVGMMHGGDIQTVMATYSQSTVGDGLMSQIPALLISVATGMIVTRTSSDSTLNEDVVKQFTRQPRVLFISGLAMLCLILIGFPPVQVIMLAALLMVGSYMINKKMKAQESQPQLAVEGPPVKQEVTSDVEFYRNLDNVYNLLNVDPIGMEFGYSLLPLVDEKSGGNFVDRVVMFRKQFADEMGMVIPFVRLQDSGQLNPNQYEIRIKGESVAQGEVLIDHFLALVPEDRPQDDIDGIDTVEPAFGMPAKWISSDQKIKAEMAGYILIDPTSVIITHLSEVIRSHADELLNRQEVKNMIENLKKVNSTVVDDTIPNIVSVGDLEKILKNLLREGVPIRDMETILETMSDYSATIKDTDILTEYVRQSLRRVITHRFAEAGQLKVVSLDAGVENMIMGSVKKMDGGSYLSLEPDIIQQIASSTTEKVNEMRKVVQTPIILTSPVVRIYFKKLVDQFCPNVTVLSFNEIDPSVQIQALGTIEIPKQE</sequence>
<organism evidence="8 9">
    <name type="scientific">Caproicibacterium amylolyticum</name>
    <dbReference type="NCBI Taxonomy" id="2766537"/>
    <lineage>
        <taxon>Bacteria</taxon>
        <taxon>Bacillati</taxon>
        <taxon>Bacillota</taxon>
        <taxon>Clostridia</taxon>
        <taxon>Eubacteriales</taxon>
        <taxon>Oscillospiraceae</taxon>
        <taxon>Caproicibacterium</taxon>
    </lineage>
</organism>
<dbReference type="InterPro" id="IPR042194">
    <property type="entry name" value="FHIPEP_1"/>
</dbReference>
<evidence type="ECO:0000256" key="3">
    <source>
        <dbReference type="ARBA" id="ARBA00022475"/>
    </source>
</evidence>
<feature type="transmembrane region" description="Helical" evidence="7">
    <location>
        <begin position="190"/>
        <end position="210"/>
    </location>
</feature>